<dbReference type="EMBL" id="CP051217">
    <property type="protein sequence ID" value="QJB69110.1"/>
    <property type="molecule type" value="Genomic_DNA"/>
</dbReference>
<proteinExistence type="predicted"/>
<feature type="chain" id="PRO_5026280312" evidence="1">
    <location>
        <begin position="27"/>
        <end position="109"/>
    </location>
</feature>
<evidence type="ECO:0000313" key="2">
    <source>
        <dbReference type="EMBL" id="QJB69110.1"/>
    </source>
</evidence>
<reference evidence="2 3" key="1">
    <citation type="submission" date="2020-04" db="EMBL/GenBank/DDBJ databases">
        <title>Genome sequence for Sphingorhabdus sp. strain M1.</title>
        <authorList>
            <person name="Park S.-J."/>
        </authorList>
    </citation>
    <scope>NUCLEOTIDE SEQUENCE [LARGE SCALE GENOMIC DNA]</scope>
    <source>
        <strain evidence="2 3">JK6</strain>
    </source>
</reference>
<protein>
    <submittedName>
        <fullName evidence="2">Uncharacterized protein</fullName>
    </submittedName>
</protein>
<keyword evidence="1" id="KW-0732">Signal</keyword>
<dbReference type="AlphaFoldDB" id="A0A6H2DL47"/>
<organism evidence="2 3">
    <name type="scientific">Parasphingorhabdus halotolerans</name>
    <dbReference type="NCBI Taxonomy" id="2725558"/>
    <lineage>
        <taxon>Bacteria</taxon>
        <taxon>Pseudomonadati</taxon>
        <taxon>Pseudomonadota</taxon>
        <taxon>Alphaproteobacteria</taxon>
        <taxon>Sphingomonadales</taxon>
        <taxon>Sphingomonadaceae</taxon>
        <taxon>Parasphingorhabdus</taxon>
    </lineage>
</organism>
<accession>A0A6H2DL47</accession>
<feature type="signal peptide" evidence="1">
    <location>
        <begin position="1"/>
        <end position="26"/>
    </location>
</feature>
<dbReference type="KEGG" id="phao:HF685_07280"/>
<name>A0A6H2DL47_9SPHN</name>
<gene>
    <name evidence="2" type="ORF">HF685_07280</name>
</gene>
<sequence length="109" mass="12068">MSMNFLHKSVGTLFCAALFVAATGHAQETGKPAVVATAADAKDKKPRKITDRRHPDYIRCRSEPIIGTLAKKRRVCMTNKQWAAHIQEGNKRANELMDDFAGGMRTDVP</sequence>
<dbReference type="Proteomes" id="UP000501600">
    <property type="component" value="Chromosome"/>
</dbReference>
<evidence type="ECO:0000256" key="1">
    <source>
        <dbReference type="SAM" id="SignalP"/>
    </source>
</evidence>
<keyword evidence="3" id="KW-1185">Reference proteome</keyword>
<evidence type="ECO:0000313" key="3">
    <source>
        <dbReference type="Proteomes" id="UP000501600"/>
    </source>
</evidence>